<keyword evidence="2" id="KW-1185">Reference proteome</keyword>
<evidence type="ECO:0000313" key="1">
    <source>
        <dbReference type="EMBL" id="MEQ2282079.1"/>
    </source>
</evidence>
<organism evidence="1 2">
    <name type="scientific">Ameca splendens</name>
    <dbReference type="NCBI Taxonomy" id="208324"/>
    <lineage>
        <taxon>Eukaryota</taxon>
        <taxon>Metazoa</taxon>
        <taxon>Chordata</taxon>
        <taxon>Craniata</taxon>
        <taxon>Vertebrata</taxon>
        <taxon>Euteleostomi</taxon>
        <taxon>Actinopterygii</taxon>
        <taxon>Neopterygii</taxon>
        <taxon>Teleostei</taxon>
        <taxon>Neoteleostei</taxon>
        <taxon>Acanthomorphata</taxon>
        <taxon>Ovalentaria</taxon>
        <taxon>Atherinomorphae</taxon>
        <taxon>Cyprinodontiformes</taxon>
        <taxon>Goodeidae</taxon>
        <taxon>Ameca</taxon>
    </lineage>
</organism>
<sequence length="108" mass="12280">MVCPAGSGDFYRKAVLVRIGRNWVSRLGEPWSRCETTASPSTFSRNLIRLSRVERRSWRQNAHASGQRSTSVNNPETDGTSLMLVLLMKREAGPLRTGMNRRLLLRLH</sequence>
<accession>A0ABV0XKT8</accession>
<dbReference type="EMBL" id="JAHRIP010005978">
    <property type="protein sequence ID" value="MEQ2282079.1"/>
    <property type="molecule type" value="Genomic_DNA"/>
</dbReference>
<reference evidence="1 2" key="1">
    <citation type="submission" date="2021-06" db="EMBL/GenBank/DDBJ databases">
        <authorList>
            <person name="Palmer J.M."/>
        </authorList>
    </citation>
    <scope>NUCLEOTIDE SEQUENCE [LARGE SCALE GENOMIC DNA]</scope>
    <source>
        <strain evidence="1 2">AS_MEX2019</strain>
        <tissue evidence="1">Muscle</tissue>
    </source>
</reference>
<comment type="caution">
    <text evidence="1">The sequence shown here is derived from an EMBL/GenBank/DDBJ whole genome shotgun (WGS) entry which is preliminary data.</text>
</comment>
<proteinExistence type="predicted"/>
<name>A0ABV0XKT8_9TELE</name>
<dbReference type="Proteomes" id="UP001469553">
    <property type="component" value="Unassembled WGS sequence"/>
</dbReference>
<protein>
    <submittedName>
        <fullName evidence="1">Uncharacterized protein</fullName>
    </submittedName>
</protein>
<gene>
    <name evidence="1" type="ORF">AMECASPLE_036822</name>
</gene>
<evidence type="ECO:0000313" key="2">
    <source>
        <dbReference type="Proteomes" id="UP001469553"/>
    </source>
</evidence>